<dbReference type="SUPFAM" id="SSF48452">
    <property type="entry name" value="TPR-like"/>
    <property type="match status" value="1"/>
</dbReference>
<dbReference type="RefSeq" id="WP_248590015.1">
    <property type="nucleotide sequence ID" value="NZ_BAABEB010000002.1"/>
</dbReference>
<evidence type="ECO:0000313" key="3">
    <source>
        <dbReference type="Proteomes" id="UP000832041"/>
    </source>
</evidence>
<keyword evidence="2" id="KW-0808">Transferase</keyword>
<feature type="domain" description="Polysaccharide pyruvyl transferase" evidence="1">
    <location>
        <begin position="437"/>
        <end position="705"/>
    </location>
</feature>
<dbReference type="InterPro" id="IPR029044">
    <property type="entry name" value="Nucleotide-diphossugar_trans"/>
</dbReference>
<dbReference type="InterPro" id="IPR002495">
    <property type="entry name" value="Glyco_trans_8"/>
</dbReference>
<dbReference type="InterPro" id="IPR011990">
    <property type="entry name" value="TPR-like_helical_dom_sf"/>
</dbReference>
<keyword evidence="3" id="KW-1185">Reference proteome</keyword>
<dbReference type="Pfam" id="PF04230">
    <property type="entry name" value="PS_pyruv_trans"/>
    <property type="match status" value="1"/>
</dbReference>
<gene>
    <name evidence="2" type="ORF">FOF52_11720</name>
</gene>
<dbReference type="Pfam" id="PF01501">
    <property type="entry name" value="Glyco_transf_8"/>
    <property type="match status" value="1"/>
</dbReference>
<dbReference type="InterPro" id="IPR007345">
    <property type="entry name" value="Polysacch_pyruvyl_Trfase"/>
</dbReference>
<name>A0ABY4L3L9_THEAE</name>
<proteinExistence type="predicted"/>
<accession>A0ABY4L3L9</accession>
<dbReference type="Gene3D" id="1.25.40.10">
    <property type="entry name" value="Tetratricopeptide repeat domain"/>
    <property type="match status" value="1"/>
</dbReference>
<evidence type="ECO:0000313" key="2">
    <source>
        <dbReference type="EMBL" id="UPT21531.1"/>
    </source>
</evidence>
<dbReference type="GO" id="GO:0016740">
    <property type="term" value="F:transferase activity"/>
    <property type="evidence" value="ECO:0007669"/>
    <property type="project" value="UniProtKB-KW"/>
</dbReference>
<protein>
    <submittedName>
        <fullName evidence="2">Polysaccharide pyruvyl transferase family protein</fullName>
    </submittedName>
</protein>
<reference evidence="2 3" key="1">
    <citation type="submission" date="2020-04" db="EMBL/GenBank/DDBJ databases">
        <title>Thermobifida alba genome sequencing and assembly.</title>
        <authorList>
            <person name="Luzics S."/>
            <person name="Horvath B."/>
            <person name="Nagy I."/>
            <person name="Toth A."/>
            <person name="Nagy I."/>
            <person name="Kukolya J."/>
        </authorList>
    </citation>
    <scope>NUCLEOTIDE SEQUENCE [LARGE SCALE GENOMIC DNA]</scope>
    <source>
        <strain evidence="2 3">DSM 43795</strain>
    </source>
</reference>
<evidence type="ECO:0000259" key="1">
    <source>
        <dbReference type="Pfam" id="PF04230"/>
    </source>
</evidence>
<sequence length="778" mass="86187">MSDPTTQQTGRATPAGKRRVAFASYVDEEDLPGFLVLLRSLVLSNPGICPDFVVLHDGLGPAAFSAIRRLYPRIVPRRVDPARYDAYAGGDGDGSPARGAYLFLEAFRPAGHDTLITLDTDLVVLKDLRELLELREGLAAVEQYPAGGGPGALDSGLLVINREYLTGEFAERLDEIGRSGGHDVEHHGRGVLNAALGGGFVRLDPRFNFVKQRLDGGLPVPDDVRVLHFTGPHKPWRGGEVGYDRAEAVWHRYDLDDQEFYRAFCALPGDRHPELVVHYGTRLIEEYGADAAVLLATGTALYSLGRYEQAVEVLRRVRDPRGTLDPRVNLALGRALMAVSHYAEAEARLLLASRDPGAAASAFGLLAECAWIRGDRRRQVARAVAGLDADPTDRKSRLLLRRARAEERRAAATADPARQFAHVAFYMDEQGNAGDRGLPEAVRLVFGPDTSAARWHPVHVHRLFDASALREANARRGVVVGGGGLFIPDTSPNGNSRWQWNVPDAMLRRITVPLVVFAVGYNAFEGQGYSHRRFTESLRLLVDRSVFFGLRNHGSIERVRALLPGDLAERVVYQPCPTTVARHLAADWREPAERAETVLLNCAYDRSGLRFGYDYGNFLDQMARAVTALRERAEVRYAAHIASDEKFVFDLRREYGITLPVVPMYDMAATEVWEAYTDCRLVIGMRGHAGMIPFGCGTPVLSLVSHPKLAYFLDDVERPEWGVSVHDRRLGAVLVERASALLDDHRAALDDVAKCRQRLWTITQNNLERLREPLGLPL</sequence>
<dbReference type="EMBL" id="CP051627">
    <property type="protein sequence ID" value="UPT21531.1"/>
    <property type="molecule type" value="Genomic_DNA"/>
</dbReference>
<dbReference type="Gene3D" id="3.90.550.10">
    <property type="entry name" value="Spore Coat Polysaccharide Biosynthesis Protein SpsA, Chain A"/>
    <property type="match status" value="1"/>
</dbReference>
<dbReference type="Proteomes" id="UP000832041">
    <property type="component" value="Chromosome"/>
</dbReference>
<dbReference type="SUPFAM" id="SSF53448">
    <property type="entry name" value="Nucleotide-diphospho-sugar transferases"/>
    <property type="match status" value="1"/>
</dbReference>
<organism evidence="2 3">
    <name type="scientific">Thermobifida alba</name>
    <name type="common">Thermomonospora alba</name>
    <dbReference type="NCBI Taxonomy" id="53522"/>
    <lineage>
        <taxon>Bacteria</taxon>
        <taxon>Bacillati</taxon>
        <taxon>Actinomycetota</taxon>
        <taxon>Actinomycetes</taxon>
        <taxon>Streptosporangiales</taxon>
        <taxon>Nocardiopsidaceae</taxon>
        <taxon>Thermobifida</taxon>
    </lineage>
</organism>